<feature type="binding site" evidence="9">
    <location>
        <position position="118"/>
    </location>
    <ligand>
        <name>substrate</name>
    </ligand>
</feature>
<dbReference type="PANTHER" id="PTHR11540:SF16">
    <property type="entry name" value="MALATE DEHYDROGENASE, MITOCHONDRIAL"/>
    <property type="match status" value="1"/>
</dbReference>
<keyword evidence="4 12" id="KW-0816">Tricarboxylic acid cycle</keyword>
<dbReference type="FunFam" id="3.90.110.10:FF:000009">
    <property type="entry name" value="Malate dehydrogenase"/>
    <property type="match status" value="1"/>
</dbReference>
<comment type="caution">
    <text evidence="15">The sequence shown here is derived from an EMBL/GenBank/DDBJ whole genome shotgun (WGS) entry which is preliminary data.</text>
</comment>
<feature type="domain" description="Lactate/malate dehydrogenase N-terminal" evidence="13">
    <location>
        <begin position="1"/>
        <end position="144"/>
    </location>
</feature>
<dbReference type="InterPro" id="IPR001236">
    <property type="entry name" value="Lactate/malate_DH_N"/>
</dbReference>
<dbReference type="FunFam" id="3.40.50.720:FF:000013">
    <property type="entry name" value="Malate dehydrogenase"/>
    <property type="match status" value="1"/>
</dbReference>
<feature type="active site" description="Proton acceptor" evidence="8">
    <location>
        <position position="178"/>
    </location>
</feature>
<keyword evidence="6 10" id="KW-0520">NAD</keyword>
<evidence type="ECO:0000256" key="9">
    <source>
        <dbReference type="PIRSR" id="PIRSR000102-2"/>
    </source>
</evidence>
<dbReference type="InterPro" id="IPR010097">
    <property type="entry name" value="Malate_DH_type1"/>
</dbReference>
<feature type="binding site" evidence="9">
    <location>
        <position position="80"/>
    </location>
    <ligand>
        <name>substrate</name>
    </ligand>
</feature>
<keyword evidence="16" id="KW-1185">Reference proteome</keyword>
<accession>A0A9P8TK42</accession>
<dbReference type="AlphaFoldDB" id="A0A9P8TK42"/>
<dbReference type="SUPFAM" id="SSF51735">
    <property type="entry name" value="NAD(P)-binding Rossmann-fold domains"/>
    <property type="match status" value="1"/>
</dbReference>
<evidence type="ECO:0000256" key="11">
    <source>
        <dbReference type="RuleBase" id="RU003369"/>
    </source>
</evidence>
<dbReference type="SUPFAM" id="SSF56327">
    <property type="entry name" value="LDH C-terminal domain-like"/>
    <property type="match status" value="1"/>
</dbReference>
<dbReference type="PIRSF" id="PIRSF000102">
    <property type="entry name" value="Lac_mal_DH"/>
    <property type="match status" value="1"/>
</dbReference>
<evidence type="ECO:0000256" key="7">
    <source>
        <dbReference type="ARBA" id="ARBA00048313"/>
    </source>
</evidence>
<evidence type="ECO:0000256" key="5">
    <source>
        <dbReference type="ARBA" id="ARBA00023002"/>
    </source>
</evidence>
<reference evidence="15" key="2">
    <citation type="submission" date="2021-01" db="EMBL/GenBank/DDBJ databases">
        <authorList>
            <person name="Schikora-Tamarit M.A."/>
        </authorList>
    </citation>
    <scope>NUCLEOTIDE SEQUENCE</scope>
    <source>
        <strain evidence="15">CBS2887</strain>
    </source>
</reference>
<feature type="binding site" evidence="10">
    <location>
        <begin position="116"/>
        <end position="118"/>
    </location>
    <ligand>
        <name>NAD(+)</name>
        <dbReference type="ChEBI" id="CHEBI:57540"/>
    </ligand>
</feature>
<evidence type="ECO:0000259" key="13">
    <source>
        <dbReference type="Pfam" id="PF00056"/>
    </source>
</evidence>
<dbReference type="Gene3D" id="3.90.110.10">
    <property type="entry name" value="Lactate dehydrogenase/glycoside hydrolase, family 4, C-terminal"/>
    <property type="match status" value="1"/>
</dbReference>
<gene>
    <name evidence="15" type="ORF">WICPIJ_006566</name>
</gene>
<dbReference type="EC" id="1.1.1.37" evidence="3 12"/>
<evidence type="ECO:0000256" key="12">
    <source>
        <dbReference type="RuleBase" id="RU003405"/>
    </source>
</evidence>
<evidence type="ECO:0000259" key="14">
    <source>
        <dbReference type="Pfam" id="PF02866"/>
    </source>
</evidence>
<dbReference type="Pfam" id="PF00056">
    <property type="entry name" value="Ldh_1_N"/>
    <property type="match status" value="1"/>
</dbReference>
<evidence type="ECO:0000313" key="16">
    <source>
        <dbReference type="Proteomes" id="UP000774326"/>
    </source>
</evidence>
<protein>
    <recommendedName>
        <fullName evidence="3 12">Malate dehydrogenase</fullName>
        <ecNumber evidence="3 12">1.1.1.37</ecNumber>
    </recommendedName>
</protein>
<dbReference type="NCBIfam" id="TIGR01772">
    <property type="entry name" value="MDH_euk_gproteo"/>
    <property type="match status" value="1"/>
</dbReference>
<evidence type="ECO:0000256" key="10">
    <source>
        <dbReference type="PIRSR" id="PIRSR000102-3"/>
    </source>
</evidence>
<evidence type="ECO:0000256" key="6">
    <source>
        <dbReference type="ARBA" id="ARBA00023027"/>
    </source>
</evidence>
<name>A0A9P8TK42_WICPI</name>
<dbReference type="OrthoDB" id="4069699at2759"/>
<dbReference type="Proteomes" id="UP000774326">
    <property type="component" value="Unassembled WGS sequence"/>
</dbReference>
<dbReference type="GO" id="GO:0005829">
    <property type="term" value="C:cytosol"/>
    <property type="evidence" value="ECO:0007669"/>
    <property type="project" value="TreeGrafter"/>
</dbReference>
<feature type="binding site" evidence="10">
    <location>
        <position position="33"/>
    </location>
    <ligand>
        <name>NAD(+)</name>
        <dbReference type="ChEBI" id="CHEBI:57540"/>
    </ligand>
</feature>
<evidence type="ECO:0000256" key="2">
    <source>
        <dbReference type="ARBA" id="ARBA00011738"/>
    </source>
</evidence>
<evidence type="ECO:0000256" key="8">
    <source>
        <dbReference type="PIRSR" id="PIRSR000102-1"/>
    </source>
</evidence>
<dbReference type="PROSITE" id="PS00068">
    <property type="entry name" value="MDH"/>
    <property type="match status" value="1"/>
</dbReference>
<dbReference type="InterPro" id="IPR022383">
    <property type="entry name" value="Lactate/malate_DH_C"/>
</dbReference>
<dbReference type="InterPro" id="IPR015955">
    <property type="entry name" value="Lactate_DH/Glyco_Ohase_4_C"/>
</dbReference>
<dbReference type="Pfam" id="PF02866">
    <property type="entry name" value="Ldh_1_C"/>
    <property type="match status" value="1"/>
</dbReference>
<dbReference type="PANTHER" id="PTHR11540">
    <property type="entry name" value="MALATE AND LACTATE DEHYDROGENASE"/>
    <property type="match status" value="1"/>
</dbReference>
<dbReference type="GO" id="GO:0030060">
    <property type="term" value="F:L-malate dehydrogenase (NAD+) activity"/>
    <property type="evidence" value="ECO:0007669"/>
    <property type="project" value="UniProtKB-EC"/>
</dbReference>
<feature type="domain" description="Lactate/malate dehydrogenase C-terminal" evidence="14">
    <location>
        <begin position="146"/>
        <end position="336"/>
    </location>
</feature>
<reference evidence="15" key="1">
    <citation type="journal article" date="2021" name="Open Biol.">
        <title>Shared evolutionary footprints suggest mitochondrial oxidative damage underlies multiple complex I losses in fungi.</title>
        <authorList>
            <person name="Schikora-Tamarit M.A."/>
            <person name="Marcet-Houben M."/>
            <person name="Nosek J."/>
            <person name="Gabaldon T."/>
        </authorList>
    </citation>
    <scope>NUCLEOTIDE SEQUENCE</scope>
    <source>
        <strain evidence="15">CBS2887</strain>
    </source>
</reference>
<feature type="binding site" evidence="10">
    <location>
        <position position="93"/>
    </location>
    <ligand>
        <name>NAD(+)</name>
        <dbReference type="ChEBI" id="CHEBI:57540"/>
    </ligand>
</feature>
<dbReference type="EMBL" id="JAEUBG010003683">
    <property type="protein sequence ID" value="KAH3682473.1"/>
    <property type="molecule type" value="Genomic_DNA"/>
</dbReference>
<dbReference type="InterPro" id="IPR036291">
    <property type="entry name" value="NAD(P)-bd_dom_sf"/>
</dbReference>
<feature type="binding site" evidence="10">
    <location>
        <begin position="7"/>
        <end position="13"/>
    </location>
    <ligand>
        <name>NAD(+)</name>
        <dbReference type="ChEBI" id="CHEBI:57540"/>
    </ligand>
</feature>
<dbReference type="InterPro" id="IPR001252">
    <property type="entry name" value="Malate_DH_AS"/>
</dbReference>
<dbReference type="CDD" id="cd01337">
    <property type="entry name" value="MDH_glyoxysomal_mitochondrial"/>
    <property type="match status" value="1"/>
</dbReference>
<evidence type="ECO:0000313" key="15">
    <source>
        <dbReference type="EMBL" id="KAH3682473.1"/>
    </source>
</evidence>
<sequence length="346" mass="36842">MKVAVIGAAGGIGQPLSLLLKLSPLVDELTMYDLVNTPGIAADLNHIDTDAKVTGCLADEGFEGALQNADLVVIPAGIPRKPGMTRDDLFAINGGIISNIAENCAKSCPKAHILVISNPVNSTVAIFAEVFKKCGVYDPRRLYGVTTLDLVRANSFISELSGGKLQSKDLNVTVIGGHSGETIVPIFSHNSNSQLVSFYESLSMEQRDSLIHRVQFGGDEIVTAKKGQGSATLSMAYSGFRLAESLMKAIAGETNIIESAYIQLDQSIQGSTEVKSYIASKGLTDVEYISLPIKLGPRGVESIEFDILNHINENEEELLSTCLEQLKGNIAKGVDFVKGANATVQA</sequence>
<feature type="binding site" evidence="10">
    <location>
        <position position="235"/>
    </location>
    <ligand>
        <name>NAD(+)</name>
        <dbReference type="ChEBI" id="CHEBI:57540"/>
    </ligand>
</feature>
<comment type="subunit">
    <text evidence="2">Homodimer.</text>
</comment>
<evidence type="ECO:0000256" key="1">
    <source>
        <dbReference type="ARBA" id="ARBA00008824"/>
    </source>
</evidence>
<evidence type="ECO:0000256" key="3">
    <source>
        <dbReference type="ARBA" id="ARBA00012995"/>
    </source>
</evidence>
<comment type="similarity">
    <text evidence="1">Belongs to the LDH/MDH superfamily. MDH type 1 family.</text>
</comment>
<feature type="binding site" evidence="9">
    <location>
        <position position="152"/>
    </location>
    <ligand>
        <name>substrate</name>
    </ligand>
</feature>
<dbReference type="GO" id="GO:0006108">
    <property type="term" value="P:malate metabolic process"/>
    <property type="evidence" value="ECO:0007669"/>
    <property type="project" value="InterPro"/>
</dbReference>
<keyword evidence="5 11" id="KW-0560">Oxidoreductase</keyword>
<proteinExistence type="inferred from homology"/>
<dbReference type="InterPro" id="IPR001557">
    <property type="entry name" value="L-lactate/malate_DH"/>
</dbReference>
<feature type="binding site" evidence="9">
    <location>
        <position position="86"/>
    </location>
    <ligand>
        <name>substrate</name>
    </ligand>
</feature>
<organism evidence="15 16">
    <name type="scientific">Wickerhamomyces pijperi</name>
    <name type="common">Yeast</name>
    <name type="synonym">Pichia pijperi</name>
    <dbReference type="NCBI Taxonomy" id="599730"/>
    <lineage>
        <taxon>Eukaryota</taxon>
        <taxon>Fungi</taxon>
        <taxon>Dikarya</taxon>
        <taxon>Ascomycota</taxon>
        <taxon>Saccharomycotina</taxon>
        <taxon>Saccharomycetes</taxon>
        <taxon>Phaffomycetales</taxon>
        <taxon>Wickerhamomycetaceae</taxon>
        <taxon>Wickerhamomyces</taxon>
    </lineage>
</organism>
<dbReference type="Gene3D" id="3.40.50.720">
    <property type="entry name" value="NAD(P)-binding Rossmann-like Domain"/>
    <property type="match status" value="1"/>
</dbReference>
<comment type="catalytic activity">
    <reaction evidence="7 12">
        <text>(S)-malate + NAD(+) = oxaloacetate + NADH + H(+)</text>
        <dbReference type="Rhea" id="RHEA:21432"/>
        <dbReference type="ChEBI" id="CHEBI:15378"/>
        <dbReference type="ChEBI" id="CHEBI:15589"/>
        <dbReference type="ChEBI" id="CHEBI:16452"/>
        <dbReference type="ChEBI" id="CHEBI:57540"/>
        <dbReference type="ChEBI" id="CHEBI:57945"/>
        <dbReference type="EC" id="1.1.1.37"/>
    </reaction>
</comment>
<dbReference type="GO" id="GO:0006099">
    <property type="term" value="P:tricarboxylic acid cycle"/>
    <property type="evidence" value="ECO:0007669"/>
    <property type="project" value="UniProtKB-KW"/>
</dbReference>
<evidence type="ECO:0000256" key="4">
    <source>
        <dbReference type="ARBA" id="ARBA00022532"/>
    </source>
</evidence>